<accession>A0A084EI89</accession>
<evidence type="ECO:0000313" key="7">
    <source>
        <dbReference type="Proteomes" id="UP000028534"/>
    </source>
</evidence>
<dbReference type="PRINTS" id="PR00508">
    <property type="entry name" value="S21N4MTFRASE"/>
</dbReference>
<dbReference type="InterPro" id="IPR002941">
    <property type="entry name" value="DNA_methylase_N4/N6"/>
</dbReference>
<dbReference type="GO" id="GO:0009007">
    <property type="term" value="F:site-specific DNA-methyltransferase (adenine-specific) activity"/>
    <property type="evidence" value="ECO:0007669"/>
    <property type="project" value="UniProtKB-EC"/>
</dbReference>
<evidence type="ECO:0000256" key="1">
    <source>
        <dbReference type="ARBA" id="ARBA00011900"/>
    </source>
</evidence>
<gene>
    <name evidence="6" type="ORF">CP98_03164</name>
</gene>
<evidence type="ECO:0000313" key="6">
    <source>
        <dbReference type="EMBL" id="KEZ17681.1"/>
    </source>
</evidence>
<dbReference type="GO" id="GO:0032259">
    <property type="term" value="P:methylation"/>
    <property type="evidence" value="ECO:0007669"/>
    <property type="project" value="UniProtKB-KW"/>
</dbReference>
<evidence type="ECO:0000256" key="3">
    <source>
        <dbReference type="ARBA" id="ARBA00022679"/>
    </source>
</evidence>
<dbReference type="PATRIC" id="fig|13690.10.peg.3243"/>
<name>A0A084EI89_SPHYA</name>
<dbReference type="Gene3D" id="3.40.50.10810">
    <property type="entry name" value="Tandem AAA-ATPase domain"/>
    <property type="match status" value="1"/>
</dbReference>
<dbReference type="Gene3D" id="3.40.50.300">
    <property type="entry name" value="P-loop containing nucleotide triphosphate hydrolases"/>
    <property type="match status" value="1"/>
</dbReference>
<evidence type="ECO:0000259" key="5">
    <source>
        <dbReference type="Pfam" id="PF01555"/>
    </source>
</evidence>
<dbReference type="AlphaFoldDB" id="A0A084EI89"/>
<dbReference type="Gene3D" id="3.40.50.150">
    <property type="entry name" value="Vaccinia Virus protein VP39"/>
    <property type="match status" value="2"/>
</dbReference>
<dbReference type="RefSeq" id="WP_037520773.1">
    <property type="nucleotide sequence ID" value="NZ_JGVR01000020.1"/>
</dbReference>
<dbReference type="InterPro" id="IPR038718">
    <property type="entry name" value="SNF2-like_sf"/>
</dbReference>
<dbReference type="eggNOG" id="COG0863">
    <property type="taxonomic scope" value="Bacteria"/>
</dbReference>
<dbReference type="SUPFAM" id="SSF52540">
    <property type="entry name" value="P-loop containing nucleoside triphosphate hydrolases"/>
    <property type="match status" value="2"/>
</dbReference>
<evidence type="ECO:0000256" key="4">
    <source>
        <dbReference type="ARBA" id="ARBA00047942"/>
    </source>
</evidence>
<dbReference type="InterPro" id="IPR001091">
    <property type="entry name" value="RM_Methyltransferase"/>
</dbReference>
<dbReference type="InterPro" id="IPR029063">
    <property type="entry name" value="SAM-dependent_MTases_sf"/>
</dbReference>
<dbReference type="InterPro" id="IPR027417">
    <property type="entry name" value="P-loop_NTPase"/>
</dbReference>
<protein>
    <recommendedName>
        <fullName evidence="1">site-specific DNA-methyltransferase (adenine-specific)</fullName>
        <ecNumber evidence="1">2.1.1.72</ecNumber>
    </recommendedName>
</protein>
<keyword evidence="2 6" id="KW-0489">Methyltransferase</keyword>
<dbReference type="Pfam" id="PF01555">
    <property type="entry name" value="N6_N4_Mtase"/>
    <property type="match status" value="1"/>
</dbReference>
<dbReference type="EMBL" id="JGVR01000020">
    <property type="protein sequence ID" value="KEZ17681.1"/>
    <property type="molecule type" value="Genomic_DNA"/>
</dbReference>
<comment type="caution">
    <text evidence="6">The sequence shown here is derived from an EMBL/GenBank/DDBJ whole genome shotgun (WGS) entry which is preliminary data.</text>
</comment>
<organism evidence="6 7">
    <name type="scientific">Sphingobium yanoikuyae</name>
    <name type="common">Sphingomonas yanoikuyae</name>
    <dbReference type="NCBI Taxonomy" id="13690"/>
    <lineage>
        <taxon>Bacteria</taxon>
        <taxon>Pseudomonadati</taxon>
        <taxon>Pseudomonadota</taxon>
        <taxon>Alphaproteobacteria</taxon>
        <taxon>Sphingomonadales</taxon>
        <taxon>Sphingomonadaceae</taxon>
        <taxon>Sphingobium</taxon>
    </lineage>
</organism>
<sequence length="920" mass="102822">MDSANSAAPQCGSANGISLPEYRTFLEAKAPLALPAGLPCSLDEIPTHLTDGRPMKDHVRHIVRWAVEGGRRALFESFGLHKTMQQLLIGSIICAKAGCAGLIVLPLNVRREFLHDAALLDIPVAFVQSEADIAAVLADTSGVATLPLFLTNYESVREGKIDVSRFGWASLDEADVLRSFGSKTYQEFLPLFEAIPYRHVATATPAPNRYKEMIHYAGFLGIMDTGQALTRFFQRNSEKAGDLTLYPHKVDEFWTWVNSWAVCIQRPSDLGYSDEGYDLPPITVRWHCVEADIADAEPEANGQGRLMRDTALGVVEASREKRRTLDTRIAKAAEIVAASPEDHFILWHDLEDERRALEKALPACETVYGSQKLDVREGIVSRFADGDLQLIGAKPIMLVGGVNLQRHCHREIFAGVGFKFRDFIQAIHRVQRFGQSEPVEIDIIHAETETEVVRELQAKWARDDEFRETMSALIRRYGLHHGAAAELVKRSIGVERREATGEGWRLAHNDCVDEAARLDEGSVDLIVTSIPFSNHYEYTPSYNDFGHTDDDAHFFAQMDYLTPNLLRALAPGRLACIHVKDRILFGSVTGQGVPTVNPFHAKCIAHYMAHGFQFMGMITVVTDVVRENNQTYRLSYSEMLKDGTKMGVGSPEYVLLMRKPQTDRTRGYADTPVTKDAKASVTLADGRVFDEDDIDFEDAANGDFGEVVDATEGYSLARWQIDAHAFWRSSGERPLTIDELWEVSDRFANMATGRLAKRFREETRDLIYSFRAHVRIGDAIEARGANHAGGHLPRTFMALDPGSHHPEVWDDVVRMRTLNAEQVQKGREKHVCPLQFDIVDRLIERYSSRGDLVFDPFCGLGTVPMRAILSGRRGAGSELNPDYFAHSISYLKEAEDQQAVPSLFDLLDMEQGAADREKAA</sequence>
<dbReference type="eggNOG" id="COG0553">
    <property type="taxonomic scope" value="Bacteria"/>
</dbReference>
<proteinExistence type="predicted"/>
<comment type="catalytic activity">
    <reaction evidence="4">
        <text>a 2'-deoxyadenosine in DNA + S-adenosyl-L-methionine = an N(6)-methyl-2'-deoxyadenosine in DNA + S-adenosyl-L-homocysteine + H(+)</text>
        <dbReference type="Rhea" id="RHEA:15197"/>
        <dbReference type="Rhea" id="RHEA-COMP:12418"/>
        <dbReference type="Rhea" id="RHEA-COMP:12419"/>
        <dbReference type="ChEBI" id="CHEBI:15378"/>
        <dbReference type="ChEBI" id="CHEBI:57856"/>
        <dbReference type="ChEBI" id="CHEBI:59789"/>
        <dbReference type="ChEBI" id="CHEBI:90615"/>
        <dbReference type="ChEBI" id="CHEBI:90616"/>
        <dbReference type="EC" id="2.1.1.72"/>
    </reaction>
</comment>
<dbReference type="Proteomes" id="UP000028534">
    <property type="component" value="Unassembled WGS sequence"/>
</dbReference>
<keyword evidence="3" id="KW-0808">Transferase</keyword>
<dbReference type="GO" id="GO:0008170">
    <property type="term" value="F:N-methyltransferase activity"/>
    <property type="evidence" value="ECO:0007669"/>
    <property type="project" value="InterPro"/>
</dbReference>
<dbReference type="EC" id="2.1.1.72" evidence="1"/>
<feature type="domain" description="DNA methylase N-4/N-6" evidence="5">
    <location>
        <begin position="523"/>
        <end position="885"/>
    </location>
</feature>
<dbReference type="GO" id="GO:0003677">
    <property type="term" value="F:DNA binding"/>
    <property type="evidence" value="ECO:0007669"/>
    <property type="project" value="InterPro"/>
</dbReference>
<evidence type="ECO:0000256" key="2">
    <source>
        <dbReference type="ARBA" id="ARBA00022603"/>
    </source>
</evidence>
<dbReference type="SUPFAM" id="SSF53335">
    <property type="entry name" value="S-adenosyl-L-methionine-dependent methyltransferases"/>
    <property type="match status" value="1"/>
</dbReference>
<reference evidence="6 7" key="1">
    <citation type="submission" date="2014-03" db="EMBL/GenBank/DDBJ databases">
        <title>Genome sequence of Sphingobium yanoikuyae B1.</title>
        <authorList>
            <person name="Gan H.M."/>
            <person name="Gan H.Y."/>
            <person name="Savka M.A."/>
        </authorList>
    </citation>
    <scope>NUCLEOTIDE SEQUENCE [LARGE SCALE GENOMIC DNA]</scope>
    <source>
        <strain evidence="6 7">B1</strain>
    </source>
</reference>